<sequence>MSKQKDRKKSLEKRLYQLGATEEMPSLVQQTRKILTHFPHLLSLGCSYDEHLFQTLYLCETAISKCSVAERANCSVDEVLITVLEIMKLACVCKKVVISCLHTLHSIIHNLDRSEVMSMHDKIKSKLSYLSQFFCEMEHFAIMRAVVKILYEYVHKCASEDRRNVFLDVMEDFTDPSRNLGSIIHWTPESFTMNCRTFLNNIPERKYYSLAATSAAIGSNAICPLGGKNFISFEWNSNPAELSFEASLAENLNRSFEASIELNDIQSLTIVEDLYAPRVECSYEKIQITDDSIVTYDLNINALNNEELGVLAQLVKTMIHPEKLVYKPLRPAAEEDEVFIRCEQLYNTKDITDNGPSVPPVPSPSLPSPPPPVPSPSLPSPPPPSPQKENSVTGEVIARNETPDRTRTPECRTEPEIELEAPVVSAVPSVYNGVADTSNLSESKEFVPLRTAKWPFKLIDLSDDHKKAAPNSDPYDIAHLREEERAHKRATNKNVKGAGKANGYSKKAEEPTNGTKTQSKKRPAYMKSSTPTKRTRATVMKTVPKDLEELSTIYSISDDTHSDADDSDFIAYAMLSGLGKSNRSKKQENMRKQSMTAARKMSGRARDVNVKQPAANNTLQPQKNPTSRGMKPNRGKENTLNKQPQLNDSRTQCLESREVKHPLGRKPAQESSYTNGMANSFSFNCSERIVGSEPTAHKSPTHCSSIVPTAVVLQETVASPLRSSNRNGDETIQMGMEVYENPVNADRTPTTTTPACTTVQTMIESKVQPLIVDLRRYNSERICTALNEAQALENTNCEEYNGIKEICTRTKELEEELEILYSKMMAMIRNSNEKETLNQKRMQAAQRDQEFIQKVRAEKKNLQTIFQACKVQYEQQHKGRVAQELWKVIYGPDASVTSPMLN</sequence>
<dbReference type="VEuPathDB" id="VectorBase:AGAMI1_004361"/>
<protein>
    <submittedName>
        <fullName evidence="2">Uncharacterized protein</fullName>
    </submittedName>
</protein>
<evidence type="ECO:0000256" key="1">
    <source>
        <dbReference type="SAM" id="MobiDB-lite"/>
    </source>
</evidence>
<dbReference type="EMBL" id="AAAB01008980">
    <property type="status" value="NOT_ANNOTATED_CDS"/>
    <property type="molecule type" value="Genomic_DNA"/>
</dbReference>
<evidence type="ECO:0000313" key="2">
    <source>
        <dbReference type="EnsemblMetazoa" id="AGAP029461-PA"/>
    </source>
</evidence>
<accession>A0A453YZI4</accession>
<feature type="compositionally biased region" description="Polar residues" evidence="1">
    <location>
        <begin position="640"/>
        <end position="652"/>
    </location>
</feature>
<feature type="compositionally biased region" description="Pro residues" evidence="1">
    <location>
        <begin position="357"/>
        <end position="386"/>
    </location>
</feature>
<feature type="compositionally biased region" description="Polar residues" evidence="1">
    <location>
        <begin position="614"/>
        <end position="627"/>
    </location>
</feature>
<feature type="region of interest" description="Disordered" evidence="1">
    <location>
        <begin position="657"/>
        <end position="676"/>
    </location>
</feature>
<reference evidence="2 3" key="2">
    <citation type="journal article" date="2004" name="Trends Parasitol.">
        <title>The Anopheles gambiae genome: an update.</title>
        <authorList>
            <person name="Mongin E."/>
            <person name="Louis C."/>
            <person name="Holt R.A."/>
            <person name="Birney E."/>
            <person name="Collins F.H."/>
        </authorList>
    </citation>
    <scope>NUCLEOTIDE SEQUENCE [LARGE SCALE GENOMIC DNA]</scope>
    <source>
        <strain evidence="2 3">PEST</strain>
    </source>
</reference>
<dbReference type="InParanoid" id="A0A453YZI4"/>
<feature type="region of interest" description="Disordered" evidence="1">
    <location>
        <begin position="485"/>
        <end position="538"/>
    </location>
</feature>
<feature type="compositionally biased region" description="Basic and acidic residues" evidence="1">
    <location>
        <begin position="401"/>
        <end position="415"/>
    </location>
</feature>
<reference evidence="2" key="3">
    <citation type="submission" date="2020-05" db="UniProtKB">
        <authorList>
            <consortium name="EnsemblMetazoa"/>
        </authorList>
    </citation>
    <scope>IDENTIFICATION</scope>
    <source>
        <strain evidence="2">PEST</strain>
    </source>
</reference>
<keyword evidence="3" id="KW-1185">Reference proteome</keyword>
<organism evidence="2 3">
    <name type="scientific">Anopheles gambiae</name>
    <name type="common">African malaria mosquito</name>
    <dbReference type="NCBI Taxonomy" id="7165"/>
    <lineage>
        <taxon>Eukaryota</taxon>
        <taxon>Metazoa</taxon>
        <taxon>Ecdysozoa</taxon>
        <taxon>Arthropoda</taxon>
        <taxon>Hexapoda</taxon>
        <taxon>Insecta</taxon>
        <taxon>Pterygota</taxon>
        <taxon>Neoptera</taxon>
        <taxon>Endopterygota</taxon>
        <taxon>Diptera</taxon>
        <taxon>Nematocera</taxon>
        <taxon>Culicoidea</taxon>
        <taxon>Culicidae</taxon>
        <taxon>Anophelinae</taxon>
        <taxon>Anopheles</taxon>
    </lineage>
</organism>
<dbReference type="VEuPathDB" id="VectorBase:AGAP029461"/>
<dbReference type="Proteomes" id="UP000007062">
    <property type="component" value="Chromosome 3R"/>
</dbReference>
<feature type="region of interest" description="Disordered" evidence="1">
    <location>
        <begin position="581"/>
        <end position="652"/>
    </location>
</feature>
<name>A0A453YZI4_ANOGA</name>
<proteinExistence type="predicted"/>
<feature type="region of interest" description="Disordered" evidence="1">
    <location>
        <begin position="349"/>
        <end position="417"/>
    </location>
</feature>
<dbReference type="EnsemblMetazoa" id="AGAP029461-RA">
    <property type="protein sequence ID" value="AGAP029461-PA"/>
    <property type="gene ID" value="AGAP029461"/>
</dbReference>
<dbReference type="AlphaFoldDB" id="A0A453YZI4"/>
<evidence type="ECO:0000313" key="3">
    <source>
        <dbReference type="Proteomes" id="UP000007062"/>
    </source>
</evidence>
<reference evidence="2 3" key="1">
    <citation type="journal article" date="2002" name="Science">
        <title>The genome sequence of the malaria mosquito Anopheles gambiae.</title>
        <authorList>
            <person name="Holt R.A."/>
            <person name="Subramanian G.M."/>
            <person name="Halpern A."/>
            <person name="Sutton G.G."/>
            <person name="Charlab R."/>
            <person name="Nusskern D.R."/>
            <person name="Wincker P."/>
            <person name="Clark A.G."/>
            <person name="Ribeiro J.M."/>
            <person name="Wides R."/>
            <person name="Salzberg S.L."/>
            <person name="Loftus B."/>
            <person name="Yandell M."/>
            <person name="Majoros W.H."/>
            <person name="Rusch D.B."/>
            <person name="Lai Z."/>
            <person name="Kraft C.L."/>
            <person name="Abril J.F."/>
            <person name="Anthouard V."/>
            <person name="Arensburger P."/>
            <person name="Atkinson P.W."/>
            <person name="Baden H."/>
            <person name="de Berardinis V."/>
            <person name="Baldwin D."/>
            <person name="Benes V."/>
            <person name="Biedler J."/>
            <person name="Blass C."/>
            <person name="Bolanos R."/>
            <person name="Boscus D."/>
            <person name="Barnstead M."/>
            <person name="Cai S."/>
            <person name="Center A."/>
            <person name="Chaturverdi K."/>
            <person name="Christophides G.K."/>
            <person name="Chrystal M.A."/>
            <person name="Clamp M."/>
            <person name="Cravchik A."/>
            <person name="Curwen V."/>
            <person name="Dana A."/>
            <person name="Delcher A."/>
            <person name="Dew I."/>
            <person name="Evans C.A."/>
            <person name="Flanigan M."/>
            <person name="Grundschober-Freimoser A."/>
            <person name="Friedli L."/>
            <person name="Gu Z."/>
            <person name="Guan P."/>
            <person name="Guigo R."/>
            <person name="Hillenmeyer M.E."/>
            <person name="Hladun S.L."/>
            <person name="Hogan J.R."/>
            <person name="Hong Y.S."/>
            <person name="Hoover J."/>
            <person name="Jaillon O."/>
            <person name="Ke Z."/>
            <person name="Kodira C."/>
            <person name="Kokoza E."/>
            <person name="Koutsos A."/>
            <person name="Letunic I."/>
            <person name="Levitsky A."/>
            <person name="Liang Y."/>
            <person name="Lin J.J."/>
            <person name="Lobo N.F."/>
            <person name="Lopez J.R."/>
            <person name="Malek J.A."/>
            <person name="McIntosh T.C."/>
            <person name="Meister S."/>
            <person name="Miller J."/>
            <person name="Mobarry C."/>
            <person name="Mongin E."/>
            <person name="Murphy S.D."/>
            <person name="O'Brochta D.A."/>
            <person name="Pfannkoch C."/>
            <person name="Qi R."/>
            <person name="Regier M.A."/>
            <person name="Remington K."/>
            <person name="Shao H."/>
            <person name="Sharakhova M.V."/>
            <person name="Sitter C.D."/>
            <person name="Shetty J."/>
            <person name="Smith T.J."/>
            <person name="Strong R."/>
            <person name="Sun J."/>
            <person name="Thomasova D."/>
            <person name="Ton L.Q."/>
            <person name="Topalis P."/>
            <person name="Tu Z."/>
            <person name="Unger M.F."/>
            <person name="Walenz B."/>
            <person name="Wang A."/>
            <person name="Wang J."/>
            <person name="Wang M."/>
            <person name="Wang X."/>
            <person name="Woodford K.J."/>
            <person name="Wortman J.R."/>
            <person name="Wu M."/>
            <person name="Yao A."/>
            <person name="Zdobnov E.M."/>
            <person name="Zhang H."/>
            <person name="Zhao Q."/>
            <person name="Zhao S."/>
            <person name="Zhu S.C."/>
            <person name="Zhimulev I."/>
            <person name="Coluzzi M."/>
            <person name="della Torre A."/>
            <person name="Roth C.W."/>
            <person name="Louis C."/>
            <person name="Kalush F."/>
            <person name="Mural R.J."/>
            <person name="Myers E.W."/>
            <person name="Adams M.D."/>
            <person name="Smith H.O."/>
            <person name="Broder S."/>
            <person name="Gardner M.J."/>
            <person name="Fraser C.M."/>
            <person name="Birney E."/>
            <person name="Bork P."/>
            <person name="Brey P.T."/>
            <person name="Venter J.C."/>
            <person name="Weissenbach J."/>
            <person name="Kafatos F.C."/>
            <person name="Collins F.H."/>
            <person name="Hoffman S.L."/>
        </authorList>
    </citation>
    <scope>NUCLEOTIDE SEQUENCE [LARGE SCALE GENOMIC DNA]</scope>
    <source>
        <strain evidence="2 3">PEST</strain>
    </source>
</reference>